<comment type="caution">
    <text evidence="10">The sequence shown here is derived from an EMBL/GenBank/DDBJ whole genome shotgun (WGS) entry which is preliminary data.</text>
</comment>
<dbReference type="PANTHER" id="PTHR11511:SF5">
    <property type="entry name" value="FAT-BODY PROTEIN 1-RELATED"/>
    <property type="match status" value="1"/>
</dbReference>
<dbReference type="InterPro" id="IPR013788">
    <property type="entry name" value="Hemocyanin/hexamerin"/>
</dbReference>
<feature type="compositionally biased region" description="Polar residues" evidence="5">
    <location>
        <begin position="670"/>
        <end position="680"/>
    </location>
</feature>
<feature type="chain" id="PRO_5038276295" evidence="6">
    <location>
        <begin position="17"/>
        <end position="1069"/>
    </location>
</feature>
<name>A0A921YQ27_MANSE</name>
<evidence type="ECO:0000256" key="2">
    <source>
        <dbReference type="ARBA" id="ARBA00022525"/>
    </source>
</evidence>
<organism evidence="10 11">
    <name type="scientific">Manduca sexta</name>
    <name type="common">Tobacco hawkmoth</name>
    <name type="synonym">Tobacco hornworm</name>
    <dbReference type="NCBI Taxonomy" id="7130"/>
    <lineage>
        <taxon>Eukaryota</taxon>
        <taxon>Metazoa</taxon>
        <taxon>Ecdysozoa</taxon>
        <taxon>Arthropoda</taxon>
        <taxon>Hexapoda</taxon>
        <taxon>Insecta</taxon>
        <taxon>Pterygota</taxon>
        <taxon>Neoptera</taxon>
        <taxon>Endopterygota</taxon>
        <taxon>Lepidoptera</taxon>
        <taxon>Glossata</taxon>
        <taxon>Ditrysia</taxon>
        <taxon>Bombycoidea</taxon>
        <taxon>Sphingidae</taxon>
        <taxon>Sphinginae</taxon>
        <taxon>Sphingini</taxon>
        <taxon>Manduca</taxon>
    </lineage>
</organism>
<evidence type="ECO:0000259" key="9">
    <source>
        <dbReference type="Pfam" id="PF03723"/>
    </source>
</evidence>
<dbReference type="PANTHER" id="PTHR11511">
    <property type="entry name" value="LARVAL STORAGE PROTEIN/PHENOLOXIDASE"/>
    <property type="match status" value="1"/>
</dbReference>
<dbReference type="InterPro" id="IPR000896">
    <property type="entry name" value="Hemocyanin/hexamerin_mid_dom"/>
</dbReference>
<feature type="region of interest" description="Disordered" evidence="5">
    <location>
        <begin position="670"/>
        <end position="697"/>
    </location>
</feature>
<accession>A0A921YQ27</accession>
<protein>
    <submittedName>
        <fullName evidence="10">Uncharacterized protein</fullName>
    </submittedName>
</protein>
<dbReference type="EMBL" id="JH668301">
    <property type="protein sequence ID" value="KAG6443398.1"/>
    <property type="molecule type" value="Genomic_DNA"/>
</dbReference>
<dbReference type="InterPro" id="IPR005204">
    <property type="entry name" value="Hemocyanin_N"/>
</dbReference>
<evidence type="ECO:0000256" key="6">
    <source>
        <dbReference type="SAM" id="SignalP"/>
    </source>
</evidence>
<evidence type="ECO:0000259" key="8">
    <source>
        <dbReference type="Pfam" id="PF03722"/>
    </source>
</evidence>
<reference evidence="10" key="2">
    <citation type="submission" date="2020-12" db="EMBL/GenBank/DDBJ databases">
        <authorList>
            <person name="Kanost M."/>
        </authorList>
    </citation>
    <scope>NUCLEOTIDE SEQUENCE</scope>
</reference>
<evidence type="ECO:0000313" key="11">
    <source>
        <dbReference type="Proteomes" id="UP000791440"/>
    </source>
</evidence>
<comment type="similarity">
    <text evidence="4">Belongs to the hemocyanin family.</text>
</comment>
<dbReference type="AlphaFoldDB" id="A0A921YQ27"/>
<evidence type="ECO:0000313" key="10">
    <source>
        <dbReference type="EMBL" id="KAG6443398.1"/>
    </source>
</evidence>
<gene>
    <name evidence="10" type="ORF">O3G_MSEX002756</name>
</gene>
<keyword evidence="2" id="KW-0964">Secreted</keyword>
<comment type="subcellular location">
    <subcellularLocation>
        <location evidence="1">Secreted</location>
    </subcellularLocation>
</comment>
<dbReference type="GO" id="GO:0045735">
    <property type="term" value="F:nutrient reservoir activity"/>
    <property type="evidence" value="ECO:0007669"/>
    <property type="project" value="UniProtKB-KW"/>
</dbReference>
<feature type="signal peptide" evidence="6">
    <location>
        <begin position="1"/>
        <end position="16"/>
    </location>
</feature>
<evidence type="ECO:0000256" key="3">
    <source>
        <dbReference type="ARBA" id="ARBA00022761"/>
    </source>
</evidence>
<dbReference type="EMBL" id="JH668301">
    <property type="protein sequence ID" value="KAG6443397.1"/>
    <property type="molecule type" value="Genomic_DNA"/>
</dbReference>
<keyword evidence="11" id="KW-1185">Reference proteome</keyword>
<dbReference type="Pfam" id="PF03723">
    <property type="entry name" value="Hemocyanin_C"/>
    <property type="match status" value="1"/>
</dbReference>
<evidence type="ECO:0000256" key="5">
    <source>
        <dbReference type="SAM" id="MobiDB-lite"/>
    </source>
</evidence>
<sequence>MKALTIVVTFLVGTSGYLIKVPTGPSSNNAPPQWMHLQKLVLPLFENVCEDSSDPVIIRTAQEFTSELTTENYWKPDALPNFQKLKNGKGFLPKGEIFTEYNIDHLSELEVIYDILYYAKNFDIFFKGAAWARQNLNCGLYLDAIYLAIANRKDTERLVVPAPYELLPNYFIRKDVILEGTKLAGGVNIELSEGVHVEGNAYQLDANYTSIFYDNNDESKLAYFREDIGLNSYYFIRKLKQAPWFNIGIDGRYGEDVYQMMKQFMARYNLERYANGLPELESWAWNDPTLFDVPYDPMLIYTNGNEFISRPSPVQLPDNEDVALLQTIENNIGTVVSHMRDAGYNKTQILNHLMEILVTGDRSYETLARQLLGKAHSDNGCPSVLEHYMTSLRDPIFWKMNKKIVDMVDEALKLLPSYARNELYFPGVEVINVDVKKVMTFYDYFEFDATDALKSAADNSTYQIKIAQPRLNHRPFSIKINVSSLVTQRGVVKVYLGPKILPGELAKKKNSFVLLDRFEYRFKIGSNIISRTSDDMKHFSEDFMSLRNLRKKVEDAEFGLDSLPLKTVDSQIGYPARLILPRGTMKGVPLQIFVFVAPYAKYSTGVMHSLKSMEFNKAIMSPGYPLDLVVQDKQLFELPNAMVKEIVVTHKGEGKVENYGGPGVTKNWYGTDTYDPSSKPNYDGNRKKPFDYSAKKGQYGKKEDSTEFKEYESKEREGFMDSFEENYDLNDDEDLIFKLGSTSFDYATKRKQPFDYKAKKNQYEKKDSFNQNKNIYPKEFYQNEFTSTAKVEDPREKLEMKFNKGVLEKDDISDEALYNNDDDDVKFQEASIFKLGSSKFDYAAKRKTPFDYKAKKNLYEKKDSFDQNKNVYPKEFSQNEYTSTAIVEVPVKKLEMEVNKEVLQRDIVSEEALYNKDIDDLKFQQGSMFKLGSSSFDYAAKRKPPFDYKAKKAQYGKKGNFTQNKNIYRKDYSRKEFTSTTEAQVSVENIDPKVGKVILEKDELSEEIINNNPFNDQEVYSAAHDDPQNYNYNITEPVFSPVTPKKHYSIYDYIIHVFNDDSSEEKVYE</sequence>
<dbReference type="PROSITE" id="PS00210">
    <property type="entry name" value="HEMOCYANIN_2"/>
    <property type="match status" value="1"/>
</dbReference>
<keyword evidence="3" id="KW-0758">Storage protein</keyword>
<evidence type="ECO:0000259" key="7">
    <source>
        <dbReference type="Pfam" id="PF00372"/>
    </source>
</evidence>
<evidence type="ECO:0000256" key="4">
    <source>
        <dbReference type="ARBA" id="ARBA00038082"/>
    </source>
</evidence>
<reference evidence="10" key="1">
    <citation type="journal article" date="2016" name="Insect Biochem. Mol. Biol.">
        <title>Multifaceted biological insights from a draft genome sequence of the tobacco hornworm moth, Manduca sexta.</title>
        <authorList>
            <person name="Kanost M.R."/>
            <person name="Arrese E.L."/>
            <person name="Cao X."/>
            <person name="Chen Y.R."/>
            <person name="Chellapilla S."/>
            <person name="Goldsmith M.R."/>
            <person name="Grosse-Wilde E."/>
            <person name="Heckel D.G."/>
            <person name="Herndon N."/>
            <person name="Jiang H."/>
            <person name="Papanicolaou A."/>
            <person name="Qu J."/>
            <person name="Soulages J.L."/>
            <person name="Vogel H."/>
            <person name="Walters J."/>
            <person name="Waterhouse R.M."/>
            <person name="Ahn S.J."/>
            <person name="Almeida F.C."/>
            <person name="An C."/>
            <person name="Aqrawi P."/>
            <person name="Bretschneider A."/>
            <person name="Bryant W.B."/>
            <person name="Bucks S."/>
            <person name="Chao H."/>
            <person name="Chevignon G."/>
            <person name="Christen J.M."/>
            <person name="Clarke D.F."/>
            <person name="Dittmer N.T."/>
            <person name="Ferguson L.C.F."/>
            <person name="Garavelou S."/>
            <person name="Gordon K.H.J."/>
            <person name="Gunaratna R.T."/>
            <person name="Han Y."/>
            <person name="Hauser F."/>
            <person name="He Y."/>
            <person name="Heidel-Fischer H."/>
            <person name="Hirsh A."/>
            <person name="Hu Y."/>
            <person name="Jiang H."/>
            <person name="Kalra D."/>
            <person name="Klinner C."/>
            <person name="Konig C."/>
            <person name="Kovar C."/>
            <person name="Kroll A.R."/>
            <person name="Kuwar S.S."/>
            <person name="Lee S.L."/>
            <person name="Lehman R."/>
            <person name="Li K."/>
            <person name="Li Z."/>
            <person name="Liang H."/>
            <person name="Lovelace S."/>
            <person name="Lu Z."/>
            <person name="Mansfield J.H."/>
            <person name="McCulloch K.J."/>
            <person name="Mathew T."/>
            <person name="Morton B."/>
            <person name="Muzny D.M."/>
            <person name="Neunemann D."/>
            <person name="Ongeri F."/>
            <person name="Pauchet Y."/>
            <person name="Pu L.L."/>
            <person name="Pyrousis I."/>
            <person name="Rao X.J."/>
            <person name="Redding A."/>
            <person name="Roesel C."/>
            <person name="Sanchez-Gracia A."/>
            <person name="Schaack S."/>
            <person name="Shukla A."/>
            <person name="Tetreau G."/>
            <person name="Wang Y."/>
            <person name="Xiong G.H."/>
            <person name="Traut W."/>
            <person name="Walsh T.K."/>
            <person name="Worley K.C."/>
            <person name="Wu D."/>
            <person name="Wu W."/>
            <person name="Wu Y.Q."/>
            <person name="Zhang X."/>
            <person name="Zou Z."/>
            <person name="Zucker H."/>
            <person name="Briscoe A.D."/>
            <person name="Burmester T."/>
            <person name="Clem R.J."/>
            <person name="Feyereisen R."/>
            <person name="Grimmelikhuijzen C.J.P."/>
            <person name="Hamodrakas S.J."/>
            <person name="Hansson B.S."/>
            <person name="Huguet E."/>
            <person name="Jermiin L.S."/>
            <person name="Lan Q."/>
            <person name="Lehman H.K."/>
            <person name="Lorenzen M."/>
            <person name="Merzendorfer H."/>
            <person name="Michalopoulos I."/>
            <person name="Morton D.B."/>
            <person name="Muthukrishnan S."/>
            <person name="Oakeshott J.G."/>
            <person name="Palmer W."/>
            <person name="Park Y."/>
            <person name="Passarelli A.L."/>
            <person name="Rozas J."/>
            <person name="Schwartz L.M."/>
            <person name="Smith W."/>
            <person name="Southgate A."/>
            <person name="Vilcinskas A."/>
            <person name="Vogt R."/>
            <person name="Wang P."/>
            <person name="Werren J."/>
            <person name="Yu X.Q."/>
            <person name="Zhou J.J."/>
            <person name="Brown S.J."/>
            <person name="Scherer S.E."/>
            <person name="Richards S."/>
            <person name="Blissard G.W."/>
        </authorList>
    </citation>
    <scope>NUCLEOTIDE SEQUENCE</scope>
</reference>
<feature type="domain" description="Hemocyanin C-terminal" evidence="9">
    <location>
        <begin position="418"/>
        <end position="650"/>
    </location>
</feature>
<proteinExistence type="inferred from homology"/>
<feature type="domain" description="Hemocyanin N-terminal" evidence="8">
    <location>
        <begin position="36"/>
        <end position="156"/>
    </location>
</feature>
<feature type="compositionally biased region" description="Basic and acidic residues" evidence="5">
    <location>
        <begin position="684"/>
        <end position="697"/>
    </location>
</feature>
<dbReference type="InterPro" id="IPR005203">
    <property type="entry name" value="Hemocyanin_C"/>
</dbReference>
<keyword evidence="6" id="KW-0732">Signal</keyword>
<feature type="domain" description="Hemocyanin middle" evidence="7">
    <location>
        <begin position="162"/>
        <end position="407"/>
    </location>
</feature>
<dbReference type="GO" id="GO:0005615">
    <property type="term" value="C:extracellular space"/>
    <property type="evidence" value="ECO:0007669"/>
    <property type="project" value="UniProtKB-ARBA"/>
</dbReference>
<dbReference type="Pfam" id="PF00372">
    <property type="entry name" value="Hemocyanin_M"/>
    <property type="match status" value="1"/>
</dbReference>
<dbReference type="Pfam" id="PF03722">
    <property type="entry name" value="Hemocyanin_N"/>
    <property type="match status" value="1"/>
</dbReference>
<dbReference type="Proteomes" id="UP000791440">
    <property type="component" value="Unassembled WGS sequence"/>
</dbReference>
<evidence type="ECO:0000256" key="1">
    <source>
        <dbReference type="ARBA" id="ARBA00004613"/>
    </source>
</evidence>